<dbReference type="InterPro" id="IPR036390">
    <property type="entry name" value="WH_DNA-bd_sf"/>
</dbReference>
<dbReference type="GO" id="GO:0003677">
    <property type="term" value="F:DNA binding"/>
    <property type="evidence" value="ECO:0007669"/>
    <property type="project" value="UniProtKB-KW"/>
</dbReference>
<dbReference type="Proteomes" id="UP000029507">
    <property type="component" value="Chromosome"/>
</dbReference>
<dbReference type="OrthoDB" id="9803735at2"/>
<dbReference type="Pfam" id="PF03466">
    <property type="entry name" value="LysR_substrate"/>
    <property type="match status" value="1"/>
</dbReference>
<dbReference type="RefSeq" id="WP_038693528.1">
    <property type="nucleotide sequence ID" value="NZ_CP009286.1"/>
</dbReference>
<dbReference type="SUPFAM" id="SSF53850">
    <property type="entry name" value="Periplasmic binding protein-like II"/>
    <property type="match status" value="1"/>
</dbReference>
<dbReference type="Pfam" id="PF00126">
    <property type="entry name" value="HTH_1"/>
    <property type="match status" value="1"/>
</dbReference>
<accession>A0A089N112</accession>
<keyword evidence="7" id="KW-1185">Reference proteome</keyword>
<dbReference type="GO" id="GO:0005829">
    <property type="term" value="C:cytosol"/>
    <property type="evidence" value="ECO:0007669"/>
    <property type="project" value="TreeGrafter"/>
</dbReference>
<dbReference type="SUPFAM" id="SSF46785">
    <property type="entry name" value="Winged helix' DNA-binding domain"/>
    <property type="match status" value="1"/>
</dbReference>
<gene>
    <name evidence="6" type="ORF">PSTEL_03755</name>
</gene>
<evidence type="ECO:0000256" key="3">
    <source>
        <dbReference type="ARBA" id="ARBA00023125"/>
    </source>
</evidence>
<evidence type="ECO:0000313" key="6">
    <source>
        <dbReference type="EMBL" id="AIQ62349.1"/>
    </source>
</evidence>
<keyword evidence="2" id="KW-0805">Transcription regulation</keyword>
<name>A0A089N112_9BACL</name>
<comment type="similarity">
    <text evidence="1">Belongs to the LysR transcriptional regulatory family.</text>
</comment>
<proteinExistence type="inferred from homology"/>
<dbReference type="FunFam" id="1.10.10.10:FF:000001">
    <property type="entry name" value="LysR family transcriptional regulator"/>
    <property type="match status" value="1"/>
</dbReference>
<dbReference type="HOGENOM" id="CLU_039613_6_2_9"/>
<keyword evidence="3" id="KW-0238">DNA-binding</keyword>
<dbReference type="InterPro" id="IPR005119">
    <property type="entry name" value="LysR_subst-bd"/>
</dbReference>
<protein>
    <submittedName>
        <fullName evidence="6">LysR family transcriptional regulator</fullName>
    </submittedName>
</protein>
<evidence type="ECO:0000259" key="5">
    <source>
        <dbReference type="PROSITE" id="PS50931"/>
    </source>
</evidence>
<dbReference type="KEGG" id="pste:PSTEL_03755"/>
<dbReference type="PANTHER" id="PTHR30419:SF28">
    <property type="entry name" value="HTH-TYPE TRANSCRIPTIONAL REGULATOR BSDA"/>
    <property type="match status" value="1"/>
</dbReference>
<dbReference type="InterPro" id="IPR050950">
    <property type="entry name" value="HTH-type_LysR_regulators"/>
</dbReference>
<dbReference type="EMBL" id="CP009286">
    <property type="protein sequence ID" value="AIQ62349.1"/>
    <property type="molecule type" value="Genomic_DNA"/>
</dbReference>
<dbReference type="PANTHER" id="PTHR30419">
    <property type="entry name" value="HTH-TYPE TRANSCRIPTIONAL REGULATOR YBHD"/>
    <property type="match status" value="1"/>
</dbReference>
<evidence type="ECO:0000256" key="1">
    <source>
        <dbReference type="ARBA" id="ARBA00009437"/>
    </source>
</evidence>
<reference evidence="6 7" key="1">
    <citation type="submission" date="2014-08" db="EMBL/GenBank/DDBJ databases">
        <title>Comparative genomics of the Paenibacillus odorifer group.</title>
        <authorList>
            <person name="den Bakker H.C."/>
            <person name="Tsai Y.-C."/>
            <person name="Martin N."/>
            <person name="Korlach J."/>
            <person name="Wiedmann M."/>
        </authorList>
    </citation>
    <scope>NUCLEOTIDE SEQUENCE [LARGE SCALE GENOMIC DNA]</scope>
    <source>
        <strain evidence="6 7">DSM 14472</strain>
    </source>
</reference>
<organism evidence="6 7">
    <name type="scientific">Paenibacillus stellifer</name>
    <dbReference type="NCBI Taxonomy" id="169760"/>
    <lineage>
        <taxon>Bacteria</taxon>
        <taxon>Bacillati</taxon>
        <taxon>Bacillota</taxon>
        <taxon>Bacilli</taxon>
        <taxon>Bacillales</taxon>
        <taxon>Paenibacillaceae</taxon>
        <taxon>Paenibacillus</taxon>
    </lineage>
</organism>
<dbReference type="STRING" id="169760.PSTEL_03755"/>
<evidence type="ECO:0000256" key="4">
    <source>
        <dbReference type="ARBA" id="ARBA00023163"/>
    </source>
</evidence>
<feature type="domain" description="HTH lysR-type" evidence="5">
    <location>
        <begin position="1"/>
        <end position="58"/>
    </location>
</feature>
<dbReference type="GO" id="GO:0003700">
    <property type="term" value="F:DNA-binding transcription factor activity"/>
    <property type="evidence" value="ECO:0007669"/>
    <property type="project" value="InterPro"/>
</dbReference>
<dbReference type="PRINTS" id="PR00039">
    <property type="entry name" value="HTHLYSR"/>
</dbReference>
<dbReference type="Gene3D" id="3.40.190.290">
    <property type="match status" value="1"/>
</dbReference>
<dbReference type="PROSITE" id="PS50931">
    <property type="entry name" value="HTH_LYSR"/>
    <property type="match status" value="1"/>
</dbReference>
<dbReference type="InterPro" id="IPR000847">
    <property type="entry name" value="LysR_HTH_N"/>
</dbReference>
<dbReference type="AlphaFoldDB" id="A0A089N112"/>
<sequence length="304" mass="34539">MNLKHLQYFRVIAELEHITQAAARLSITQPSLSHAVSELERELGTTLFEKQGRNIRLTKYGKLFLEYVNRALEELDKGEKMMRELADPCGGRIDLAFTYALGSQFIPQIVQAFSEEEANRKIALSFHEGNAKHLLQGLKEDRFDLVFCTNEERDSEIEFIPLLEQELVLVTPLGHPLAEYDSVNLKETEAYPYISFSSRNGMRQVIDTLFDKARIKPRIACEIEDENAAAGLVSAGCGITILPRSAMLDHYKVKVLPITHPIYRRYICMAQVKNRYLSPAATQLRDFAVAKFGSIPEPEAFMQL</sequence>
<dbReference type="InterPro" id="IPR036388">
    <property type="entry name" value="WH-like_DNA-bd_sf"/>
</dbReference>
<evidence type="ECO:0000256" key="2">
    <source>
        <dbReference type="ARBA" id="ARBA00023015"/>
    </source>
</evidence>
<keyword evidence="4" id="KW-0804">Transcription</keyword>
<evidence type="ECO:0000313" key="7">
    <source>
        <dbReference type="Proteomes" id="UP000029507"/>
    </source>
</evidence>
<dbReference type="CDD" id="cd08434">
    <property type="entry name" value="PBP2_GltC_like"/>
    <property type="match status" value="1"/>
</dbReference>
<dbReference type="Gene3D" id="1.10.10.10">
    <property type="entry name" value="Winged helix-like DNA-binding domain superfamily/Winged helix DNA-binding domain"/>
    <property type="match status" value="1"/>
</dbReference>